<feature type="domain" description="TPM" evidence="2">
    <location>
        <begin position="56"/>
        <end position="180"/>
    </location>
</feature>
<comment type="caution">
    <text evidence="3">The sequence shown here is derived from an EMBL/GenBank/DDBJ whole genome shotgun (WGS) entry which is preliminary data.</text>
</comment>
<evidence type="ECO:0000313" key="3">
    <source>
        <dbReference type="EMBL" id="MBO0351497.1"/>
    </source>
</evidence>
<dbReference type="RefSeq" id="WP_207089930.1">
    <property type="nucleotide sequence ID" value="NZ_JAFLQW010000552.1"/>
</dbReference>
<evidence type="ECO:0000313" key="4">
    <source>
        <dbReference type="Proteomes" id="UP000664844"/>
    </source>
</evidence>
<protein>
    <submittedName>
        <fullName evidence="3">TPM domain-containing protein</fullName>
    </submittedName>
</protein>
<dbReference type="InterPro" id="IPR007621">
    <property type="entry name" value="TPM_dom"/>
</dbReference>
<feature type="transmembrane region" description="Helical" evidence="1">
    <location>
        <begin position="214"/>
        <end position="236"/>
    </location>
</feature>
<dbReference type="Proteomes" id="UP000664844">
    <property type="component" value="Unassembled WGS sequence"/>
</dbReference>
<keyword evidence="1" id="KW-0472">Membrane</keyword>
<dbReference type="PANTHER" id="PTHR30373">
    <property type="entry name" value="UPF0603 PROTEIN YGCG"/>
    <property type="match status" value="1"/>
</dbReference>
<dbReference type="Pfam" id="PF04536">
    <property type="entry name" value="TPM_phosphatase"/>
    <property type="match status" value="1"/>
</dbReference>
<dbReference type="Gene3D" id="3.10.310.50">
    <property type="match status" value="1"/>
</dbReference>
<dbReference type="PANTHER" id="PTHR30373:SF2">
    <property type="entry name" value="UPF0603 PROTEIN YGCG"/>
    <property type="match status" value="1"/>
</dbReference>
<dbReference type="EMBL" id="JAFLQW010000552">
    <property type="protein sequence ID" value="MBO0351497.1"/>
    <property type="molecule type" value="Genomic_DNA"/>
</dbReference>
<evidence type="ECO:0000259" key="2">
    <source>
        <dbReference type="Pfam" id="PF04536"/>
    </source>
</evidence>
<keyword evidence="1" id="KW-0812">Transmembrane</keyword>
<sequence length="242" mass="26407">MKQILHRITPWKAGFTGILLSIAAIALATLVAVAPAAATGVYQMPILHAGDRTWTIDDAEVLSRLTEGNLSKALNALQKDTGNEVRLVTIRRLDYGETIDSFTEKLFEKWFPTPEEEAHQTLLVVDTLTNNSAIRTGDDLKSLLTAEISESVAQETLQVPLREGDKYNQALTDASDRMIAVLSGQPDPGPPIVDTSLNIERTFATAEETDTGNATMVVIVLLVLATVIPMATYYFYQGGFLQ</sequence>
<dbReference type="NCBIfam" id="NF047379">
    <property type="entry name" value="photo_II_Psb32"/>
    <property type="match status" value="1"/>
</dbReference>
<evidence type="ECO:0000256" key="1">
    <source>
        <dbReference type="SAM" id="Phobius"/>
    </source>
</evidence>
<reference evidence="3 4" key="1">
    <citation type="submission" date="2021-03" db="EMBL/GenBank/DDBJ databases">
        <title>Metabolic Capacity of the Antarctic Cyanobacterium Phormidium pseudopriestleyi that Sustains Oxygenic Photosynthesis in the Presence of Hydrogen Sulfide.</title>
        <authorList>
            <person name="Lumian J.E."/>
            <person name="Jungblut A.D."/>
            <person name="Dillon M.L."/>
            <person name="Hawes I."/>
            <person name="Doran P.T."/>
            <person name="Mackey T.J."/>
            <person name="Dick G.J."/>
            <person name="Grettenberger C.L."/>
            <person name="Sumner D.Y."/>
        </authorList>
    </citation>
    <scope>NUCLEOTIDE SEQUENCE [LARGE SCALE GENOMIC DNA]</scope>
    <source>
        <strain evidence="3 4">FRX01</strain>
    </source>
</reference>
<name>A0ABS3FXE4_9CYAN</name>
<keyword evidence="4" id="KW-1185">Reference proteome</keyword>
<gene>
    <name evidence="3" type="ORF">J0895_20925</name>
</gene>
<keyword evidence="1" id="KW-1133">Transmembrane helix</keyword>
<proteinExistence type="predicted"/>
<organism evidence="3 4">
    <name type="scientific">Phormidium pseudopriestleyi FRX01</name>
    <dbReference type="NCBI Taxonomy" id="1759528"/>
    <lineage>
        <taxon>Bacteria</taxon>
        <taxon>Bacillati</taxon>
        <taxon>Cyanobacteriota</taxon>
        <taxon>Cyanophyceae</taxon>
        <taxon>Oscillatoriophycideae</taxon>
        <taxon>Oscillatoriales</taxon>
        <taxon>Oscillatoriaceae</taxon>
        <taxon>Phormidium</taxon>
    </lineage>
</organism>
<accession>A0ABS3FXE4</accession>